<dbReference type="InterPro" id="IPR019354">
    <property type="entry name" value="SMG8-like"/>
</dbReference>
<evidence type="ECO:0000256" key="4">
    <source>
        <dbReference type="RuleBase" id="RU367133"/>
    </source>
</evidence>
<feature type="region of interest" description="Disordered" evidence="5">
    <location>
        <begin position="626"/>
        <end position="650"/>
    </location>
</feature>
<keyword evidence="2 4" id="KW-0866">Nonsense-mediated mRNA decay</keyword>
<sequence length="920" mass="102958">MAAPRKLEKFCFPQDLQYIGTRGQGHSASSQKVCVVAVVGKTGLNAHTGKATPLNQVFDKQIFQSLAQQDLNIDTEMCTIEGHLDESQQVLFLHLLSGYDTYILADMCEKASDTLNTKGYNTFWQQEDHQHARALLFLFSVSHIIMLVNAGQSFDVSYVRLFRTLDSIRQKLLPSVTDILKAFPVSKDWMMSGRLCSPRVLFVFDKCTIAEERVEDRSRGQEIASIKKLQHAIEDQIYRVLRKSRVITNISNNSLFAVPANQEFVFVQTPHGVMDDPASFYMNLLKDNCTVTRDSESPRTRSYQMLRRCNMNNNSSAANNSSSTSAVSHRSSSSGSHSFKEFLTQHIELALTKGFNDNVGRNPVPALFELPTINMWLRVASKLYEFFTIDQKDTKVRPHFNTLKSLLEIDTRFSDGRCSKVIPVAETTYQEGLPKHYTRAVHLAKLSQAKRVFAQHARGPAFDKYLQQLEEECEKIWKNGRQLCEHVSLTGSPCIHELHRLPSSEETPENSHLPVKSHSSQVKTRAACNCGQKQGDRDDPFDQKSANYTFYQNLERQCCEKLQHHHFPAYHAAPQEDATAQASAEDVPRQDNPNLEPVIAALGNLSLPHSSEQSLEVDDLFPTGERLSQQPSQLQPPLLEGNSTSQQVPEDPAIVEIGTVSSVKTSDREGLTEKLNADFLTGMLHSCSPPGVLPKYPAWSLVCLATYSSYSPVTGIDQPGFMHGSNYLLPWDILVKGDREKWPAINEAPGGKKGKNKRGQKSIPEPAEINMKVYLGLEYECPRGHRFFCSGPEKIIKVPGSGPPKDNANKLLSNDMPLYFPCHCRSSKGLMAQLMRIYIATPEGPTNISINPRIQPAPLPCPVFMPSHDGAIVLPQGGIWVLRLPYVYMGDHGPYRIPTEANNLPACRLLKGMFAYTHGE</sequence>
<comment type="function">
    <text evidence="4">Involved in nonsense-mediated decay (NMD) of mRNAs containing premature stop codons.</text>
</comment>
<comment type="similarity">
    <text evidence="1 4">Belongs to the SMG8 family.</text>
</comment>
<accession>A0A1S3HZP4</accession>
<dbReference type="GO" id="GO:0000184">
    <property type="term" value="P:nuclear-transcribed mRNA catabolic process, nonsense-mediated decay"/>
    <property type="evidence" value="ECO:0007669"/>
    <property type="project" value="UniProtKB-UniRule"/>
</dbReference>
<protein>
    <recommendedName>
        <fullName evidence="3 4">Nonsense-mediated mRNA decay factor SMG8</fullName>
    </recommendedName>
</protein>
<reference evidence="7" key="1">
    <citation type="submission" date="2025-08" db="UniProtKB">
        <authorList>
            <consortium name="RefSeq"/>
        </authorList>
    </citation>
    <scope>IDENTIFICATION</scope>
    <source>
        <tissue evidence="7">Gonads</tissue>
    </source>
</reference>
<name>A0A1S3HZP4_LINAN</name>
<dbReference type="PANTHER" id="PTHR13091">
    <property type="entry name" value="AMPLIFIED IN BREAST CANCER 2-RELATED"/>
    <property type="match status" value="1"/>
</dbReference>
<feature type="region of interest" description="Disordered" evidence="5">
    <location>
        <begin position="312"/>
        <end position="332"/>
    </location>
</feature>
<dbReference type="KEGG" id="lak:106159672"/>
<dbReference type="Pfam" id="PF10220">
    <property type="entry name" value="Smg8_Smg9"/>
    <property type="match status" value="1"/>
</dbReference>
<feature type="compositionally biased region" description="Low complexity" evidence="5">
    <location>
        <begin position="627"/>
        <end position="639"/>
    </location>
</feature>
<dbReference type="InParanoid" id="A0A1S3HZP4"/>
<evidence type="ECO:0000256" key="3">
    <source>
        <dbReference type="ARBA" id="ARBA00029509"/>
    </source>
</evidence>
<gene>
    <name evidence="7" type="primary">LOC106159672</name>
</gene>
<feature type="region of interest" description="Disordered" evidence="5">
    <location>
        <begin position="744"/>
        <end position="763"/>
    </location>
</feature>
<dbReference type="AlphaFoldDB" id="A0A1S3HZP4"/>
<dbReference type="Proteomes" id="UP000085678">
    <property type="component" value="Unplaced"/>
</dbReference>
<feature type="region of interest" description="Disordered" evidence="5">
    <location>
        <begin position="502"/>
        <end position="544"/>
    </location>
</feature>
<evidence type="ECO:0000313" key="7">
    <source>
        <dbReference type="RefSeq" id="XP_013391485.1"/>
    </source>
</evidence>
<dbReference type="PANTHER" id="PTHR13091:SF0">
    <property type="entry name" value="NONSENSE-MEDIATED MRNA DECAY FACTOR SMG8"/>
    <property type="match status" value="1"/>
</dbReference>
<evidence type="ECO:0000256" key="2">
    <source>
        <dbReference type="ARBA" id="ARBA00023161"/>
    </source>
</evidence>
<evidence type="ECO:0000256" key="1">
    <source>
        <dbReference type="ARBA" id="ARBA00006443"/>
    </source>
</evidence>
<dbReference type="RefSeq" id="XP_013391485.1">
    <property type="nucleotide sequence ID" value="XM_013536031.1"/>
</dbReference>
<dbReference type="FunCoup" id="A0A1S3HZP4">
    <property type="interactions" value="3378"/>
</dbReference>
<proteinExistence type="inferred from homology"/>
<evidence type="ECO:0000313" key="6">
    <source>
        <dbReference type="Proteomes" id="UP000085678"/>
    </source>
</evidence>
<dbReference type="GeneID" id="106159672"/>
<evidence type="ECO:0000256" key="5">
    <source>
        <dbReference type="SAM" id="MobiDB-lite"/>
    </source>
</evidence>
<organism evidence="6 7">
    <name type="scientific">Lingula anatina</name>
    <name type="common">Brachiopod</name>
    <name type="synonym">Lingula unguis</name>
    <dbReference type="NCBI Taxonomy" id="7574"/>
    <lineage>
        <taxon>Eukaryota</taxon>
        <taxon>Metazoa</taxon>
        <taxon>Spiralia</taxon>
        <taxon>Lophotrochozoa</taxon>
        <taxon>Brachiopoda</taxon>
        <taxon>Linguliformea</taxon>
        <taxon>Lingulata</taxon>
        <taxon>Lingulida</taxon>
        <taxon>Linguloidea</taxon>
        <taxon>Lingulidae</taxon>
        <taxon>Lingula</taxon>
    </lineage>
</organism>
<feature type="region of interest" description="Disordered" evidence="5">
    <location>
        <begin position="574"/>
        <end position="594"/>
    </location>
</feature>
<dbReference type="OrthoDB" id="63589at2759"/>
<dbReference type="STRING" id="7574.A0A1S3HZP4"/>
<keyword evidence="6" id="KW-1185">Reference proteome</keyword>